<accession>A0A8H2JGY3</accession>
<evidence type="ECO:0000313" key="3">
    <source>
        <dbReference type="EMBL" id="TLH55596.1"/>
    </source>
</evidence>
<organism evidence="3">
    <name type="scientific">Mycolicibacterium mucogenicum DSM 44124</name>
    <dbReference type="NCBI Taxonomy" id="1226753"/>
    <lineage>
        <taxon>Bacteria</taxon>
        <taxon>Bacillati</taxon>
        <taxon>Actinomycetota</taxon>
        <taxon>Actinomycetes</taxon>
        <taxon>Mycobacteriales</taxon>
        <taxon>Mycobacteriaceae</taxon>
        <taxon>Mycolicibacterium</taxon>
    </lineage>
</organism>
<dbReference type="AlphaFoldDB" id="A0A8H2JGY3"/>
<sequence length="132" mass="14073">MINVLEALHKAAEIYEPNDAVGLIGLVIIGMPTLLTAAGTVWVLVRQSKTEKKIDGVAGGVDQTNKQVVNGHGKADPLRVDLDNKFAALDASLAQRFAELHTAVAVETASRATADKAIGKRLDGIENHLRVR</sequence>
<dbReference type="EMBL" id="CP062008">
    <property type="protein sequence ID" value="QPG69072.1"/>
    <property type="molecule type" value="Genomic_DNA"/>
</dbReference>
<gene>
    <name evidence="2" type="ORF">C1S78_027410</name>
    <name evidence="3" type="ORF">C1S78_27365</name>
</gene>
<feature type="transmembrane region" description="Helical" evidence="1">
    <location>
        <begin position="20"/>
        <end position="45"/>
    </location>
</feature>
<reference evidence="3" key="1">
    <citation type="submission" date="2018-01" db="EMBL/GenBank/DDBJ databases">
        <title>Comparative genomics of Mycobacterium mucogenicum and Mycobacterium neoaurum clade members emphasizing tRNA and non-coding RNA.</title>
        <authorList>
            <person name="Behra P.R.K."/>
            <person name="Pettersson B.M.F."/>
            <person name="Das S."/>
            <person name="Dasgupta S."/>
            <person name="Kirsebom L.A."/>
        </authorList>
    </citation>
    <scope>NUCLEOTIDE SEQUENCE</scope>
    <source>
        <strain evidence="3">DSM 44124</strain>
    </source>
</reference>
<name>A0A8H2JGY3_MYCMU</name>
<keyword evidence="1" id="KW-1133">Transmembrane helix</keyword>
<keyword evidence="1" id="KW-0472">Membrane</keyword>
<evidence type="ECO:0000256" key="1">
    <source>
        <dbReference type="SAM" id="Phobius"/>
    </source>
</evidence>
<evidence type="ECO:0000313" key="2">
    <source>
        <dbReference type="EMBL" id="QPG69072.1"/>
    </source>
</evidence>
<dbReference type="EMBL" id="POTL01000001">
    <property type="protein sequence ID" value="TLH55596.1"/>
    <property type="molecule type" value="Genomic_DNA"/>
</dbReference>
<keyword evidence="4" id="KW-1185">Reference proteome</keyword>
<dbReference type="Proteomes" id="UP000309231">
    <property type="component" value="Chromosome"/>
</dbReference>
<evidence type="ECO:0000313" key="4">
    <source>
        <dbReference type="Proteomes" id="UP000309231"/>
    </source>
</evidence>
<dbReference type="KEGG" id="mmuc:C1S78_027410"/>
<dbReference type="RefSeq" id="WP_053855144.1">
    <property type="nucleotide sequence ID" value="NZ_ANBS01000055.1"/>
</dbReference>
<reference evidence="2 4" key="3">
    <citation type="journal article" date="2019" name="Sci. Rep.">
        <title>Insight into the biology of Mycobacterium mucogenicum and Mycobacterium neoaurum clade members.</title>
        <authorList>
            <person name="Behra P.R.K."/>
            <person name="Pettersson B.M.F."/>
            <person name="Ramesh M."/>
            <person name="Dasgupta S."/>
            <person name="Kirsebom L.A."/>
        </authorList>
    </citation>
    <scope>NUCLEOTIDE SEQUENCE [LARGE SCALE GENOMIC DNA]</scope>
    <source>
        <strain evidence="2 4">DSM 44124</strain>
    </source>
</reference>
<dbReference type="GeneID" id="76728691"/>
<keyword evidence="1" id="KW-0812">Transmembrane</keyword>
<reference evidence="2 4" key="2">
    <citation type="journal article" date="2019" name="BMC Evol. Biol.">
        <title>Comparative genomics of Mycobacterium mucogenicum and Mycobacterium neoaurum clade members emphasizing tRNA and non-coding RNA.</title>
        <authorList>
            <person name="Behra P.R.K."/>
            <person name="Pettersson B.M.F."/>
            <person name="Das S."/>
            <person name="Dasgupta S."/>
            <person name="Kirsebom L.A."/>
        </authorList>
    </citation>
    <scope>NUCLEOTIDE SEQUENCE [LARGE SCALE GENOMIC DNA]</scope>
    <source>
        <strain evidence="2 4">DSM 44124</strain>
    </source>
</reference>
<protein>
    <submittedName>
        <fullName evidence="3">Uncharacterized protein</fullName>
    </submittedName>
</protein>
<proteinExistence type="predicted"/>